<sequence length="254" mass="28424">MTLKTPAPVAACMTFAASALAETARTVRGSTGRSLPARTANLFLPEDLNDVGRTSELTERDRNALRAVADWINGFVAKPDKQLGRSGPVCPFVPRAIERMTLWLAPERIADRGVQDIVQLIGDYKKLFLDSQPFDSDAVHKSVVVVFTDPSAERAKSVFNHVLQHLAVPSYAEDGLVLGAFYERNEGTAIYNPSFRPFTAPVPFLLIRQAVVSDWKFFLDSEQWLDLWARRFQGSAVHALADELRRQPWRAKRD</sequence>
<evidence type="ECO:0000259" key="2">
    <source>
        <dbReference type="Pfam" id="PF21780"/>
    </source>
</evidence>
<feature type="signal peptide" evidence="1">
    <location>
        <begin position="1"/>
        <end position="21"/>
    </location>
</feature>
<name>A0A508T3H2_9BRAD</name>
<keyword evidence="4" id="KW-1185">Reference proteome</keyword>
<dbReference type="Proteomes" id="UP000328092">
    <property type="component" value="Unassembled WGS sequence"/>
</dbReference>
<accession>A0A508T3H2</accession>
<dbReference type="Pfam" id="PF21780">
    <property type="entry name" value="DUF6875"/>
    <property type="match status" value="1"/>
</dbReference>
<organism evidence="3 4">
    <name type="scientific">Bradyrhizobium ivorense</name>
    <dbReference type="NCBI Taxonomy" id="2511166"/>
    <lineage>
        <taxon>Bacteria</taxon>
        <taxon>Pseudomonadati</taxon>
        <taxon>Pseudomonadota</taxon>
        <taxon>Alphaproteobacteria</taxon>
        <taxon>Hyphomicrobiales</taxon>
        <taxon>Nitrobacteraceae</taxon>
        <taxon>Bradyrhizobium</taxon>
    </lineage>
</organism>
<feature type="chain" id="PRO_5021504706" description="DUF6875 domain-containing protein" evidence="1">
    <location>
        <begin position="22"/>
        <end position="254"/>
    </location>
</feature>
<dbReference type="AlphaFoldDB" id="A0A508T3H2"/>
<comment type="caution">
    <text evidence="3">The sequence shown here is derived from an EMBL/GenBank/DDBJ whole genome shotgun (WGS) entry which is preliminary data.</text>
</comment>
<protein>
    <recommendedName>
        <fullName evidence="2">DUF6875 domain-containing protein</fullName>
    </recommendedName>
</protein>
<feature type="domain" description="DUF6875" evidence="2">
    <location>
        <begin position="66"/>
        <end position="236"/>
    </location>
</feature>
<dbReference type="EMBL" id="CAADFC020000006">
    <property type="protein sequence ID" value="VIO68274.1"/>
    <property type="molecule type" value="Genomic_DNA"/>
</dbReference>
<evidence type="ECO:0000256" key="1">
    <source>
        <dbReference type="SAM" id="SignalP"/>
    </source>
</evidence>
<gene>
    <name evidence="3" type="ORF">CI1B_20410</name>
</gene>
<dbReference type="RefSeq" id="WP_139858835.1">
    <property type="nucleotide sequence ID" value="NZ_CAADFC020000006.1"/>
</dbReference>
<proteinExistence type="predicted"/>
<evidence type="ECO:0000313" key="3">
    <source>
        <dbReference type="EMBL" id="VIO68274.1"/>
    </source>
</evidence>
<dbReference type="OrthoDB" id="8420726at2"/>
<dbReference type="InterPro" id="IPR049240">
    <property type="entry name" value="DUF6875"/>
</dbReference>
<reference evidence="3" key="1">
    <citation type="submission" date="2019-02" db="EMBL/GenBank/DDBJ databases">
        <authorList>
            <person name="Pothier F.J."/>
        </authorList>
    </citation>
    <scope>NUCLEOTIDE SEQUENCE</scope>
    <source>
        <strain evidence="3">CI-1B</strain>
    </source>
</reference>
<evidence type="ECO:0000313" key="4">
    <source>
        <dbReference type="Proteomes" id="UP000328092"/>
    </source>
</evidence>
<keyword evidence="1" id="KW-0732">Signal</keyword>